<dbReference type="OrthoDB" id="8942955at2"/>
<gene>
    <name evidence="1" type="ORF">SAMEA4530655_03623</name>
</gene>
<evidence type="ECO:0000313" key="2">
    <source>
        <dbReference type="Proteomes" id="UP000215126"/>
    </source>
</evidence>
<dbReference type="AlphaFoldDB" id="A0A239SP27"/>
<sequence length="87" mass="9385">MTAPTTELINRTVTATDGTCMCIARVGGLNVPDTERFARMLEASALLYETVQVLAGALDLAYEAHELAQPACSKFAWQILKNINRGG</sequence>
<accession>A0A239SP27</accession>
<dbReference type="GeneID" id="88096227"/>
<dbReference type="STRING" id="93222.NA29_22190"/>
<proteinExistence type="predicted"/>
<protein>
    <submittedName>
        <fullName evidence="1">Uncharacterized protein</fullName>
    </submittedName>
</protein>
<reference evidence="1 2" key="1">
    <citation type="submission" date="2017-06" db="EMBL/GenBank/DDBJ databases">
        <authorList>
            <consortium name="Pathogen Informatics"/>
        </authorList>
    </citation>
    <scope>NUCLEOTIDE SEQUENCE [LARGE SCALE GENOMIC DNA]</scope>
    <source>
        <strain evidence="1 2">NCTC13161</strain>
    </source>
</reference>
<dbReference type="Proteomes" id="UP000215126">
    <property type="component" value="Chromosome 1"/>
</dbReference>
<evidence type="ECO:0000313" key="1">
    <source>
        <dbReference type="EMBL" id="SNU87012.1"/>
    </source>
</evidence>
<dbReference type="KEGG" id="pspu:NA29_22190"/>
<keyword evidence="2" id="KW-1185">Reference proteome</keyword>
<organism evidence="1 2">
    <name type="scientific">Pandoraea sputorum</name>
    <dbReference type="NCBI Taxonomy" id="93222"/>
    <lineage>
        <taxon>Bacteria</taxon>
        <taxon>Pseudomonadati</taxon>
        <taxon>Pseudomonadota</taxon>
        <taxon>Betaproteobacteria</taxon>
        <taxon>Burkholderiales</taxon>
        <taxon>Burkholderiaceae</taxon>
        <taxon>Pandoraea</taxon>
    </lineage>
</organism>
<name>A0A239SP27_9BURK</name>
<dbReference type="RefSeq" id="WP_039400175.1">
    <property type="nucleotide sequence ID" value="NZ_CP010431.2"/>
</dbReference>
<dbReference type="EMBL" id="LT906435">
    <property type="protein sequence ID" value="SNU87012.1"/>
    <property type="molecule type" value="Genomic_DNA"/>
</dbReference>